<dbReference type="Pfam" id="PF00176">
    <property type="entry name" value="SNF2-rel_dom"/>
    <property type="match status" value="1"/>
</dbReference>
<evidence type="ECO:0000259" key="2">
    <source>
        <dbReference type="PROSITE" id="PS51192"/>
    </source>
</evidence>
<accession>A0A1T5LGJ2</accession>
<dbReference type="OrthoDB" id="9760715at2"/>
<evidence type="ECO:0000256" key="1">
    <source>
        <dbReference type="ARBA" id="ARBA00022801"/>
    </source>
</evidence>
<dbReference type="PANTHER" id="PTHR10799">
    <property type="entry name" value="SNF2/RAD54 HELICASE FAMILY"/>
    <property type="match status" value="1"/>
</dbReference>
<feature type="domain" description="Helicase ATP-binding" evidence="2">
    <location>
        <begin position="536"/>
        <end position="694"/>
    </location>
</feature>
<gene>
    <name evidence="4" type="ORF">SAMN05660236_3185</name>
</gene>
<dbReference type="InterPro" id="IPR027417">
    <property type="entry name" value="P-loop_NTPase"/>
</dbReference>
<evidence type="ECO:0000313" key="5">
    <source>
        <dbReference type="Proteomes" id="UP000190961"/>
    </source>
</evidence>
<reference evidence="4 5" key="1">
    <citation type="submission" date="2017-02" db="EMBL/GenBank/DDBJ databases">
        <authorList>
            <person name="Peterson S.W."/>
        </authorList>
    </citation>
    <scope>NUCLEOTIDE SEQUENCE [LARGE SCALE GENOMIC DNA]</scope>
    <source>
        <strain evidence="4 5">DSM 25262</strain>
    </source>
</reference>
<dbReference type="InterPro" id="IPR014001">
    <property type="entry name" value="Helicase_ATP-bd"/>
</dbReference>
<dbReference type="InterPro" id="IPR049730">
    <property type="entry name" value="SNF2/RAD54-like_C"/>
</dbReference>
<dbReference type="InterPro" id="IPR001650">
    <property type="entry name" value="Helicase_C-like"/>
</dbReference>
<dbReference type="Pfam" id="PF00271">
    <property type="entry name" value="Helicase_C"/>
    <property type="match status" value="1"/>
</dbReference>
<dbReference type="GO" id="GO:0016787">
    <property type="term" value="F:hydrolase activity"/>
    <property type="evidence" value="ECO:0007669"/>
    <property type="project" value="UniProtKB-KW"/>
</dbReference>
<dbReference type="CDD" id="cd18793">
    <property type="entry name" value="SF2_C_SNF"/>
    <property type="match status" value="1"/>
</dbReference>
<dbReference type="SMART" id="SM00490">
    <property type="entry name" value="HELICc"/>
    <property type="match status" value="1"/>
</dbReference>
<feature type="domain" description="Helicase C-terminal" evidence="3">
    <location>
        <begin position="819"/>
        <end position="972"/>
    </location>
</feature>
<keyword evidence="4" id="KW-0067">ATP-binding</keyword>
<dbReference type="PROSITE" id="PS51192">
    <property type="entry name" value="HELICASE_ATP_BIND_1"/>
    <property type="match status" value="1"/>
</dbReference>
<dbReference type="EMBL" id="FUZU01000002">
    <property type="protein sequence ID" value="SKC75090.1"/>
    <property type="molecule type" value="Genomic_DNA"/>
</dbReference>
<keyword evidence="1" id="KW-0378">Hydrolase</keyword>
<dbReference type="InterPro" id="IPR038718">
    <property type="entry name" value="SNF2-like_sf"/>
</dbReference>
<keyword evidence="4" id="KW-0347">Helicase</keyword>
<evidence type="ECO:0000259" key="3">
    <source>
        <dbReference type="PROSITE" id="PS51194"/>
    </source>
</evidence>
<dbReference type="AlphaFoldDB" id="A0A1T5LGJ2"/>
<dbReference type="GO" id="GO:0004386">
    <property type="term" value="F:helicase activity"/>
    <property type="evidence" value="ECO:0007669"/>
    <property type="project" value="UniProtKB-KW"/>
</dbReference>
<name>A0A1T5LGJ2_9BACT</name>
<dbReference type="Proteomes" id="UP000190961">
    <property type="component" value="Unassembled WGS sequence"/>
</dbReference>
<dbReference type="PROSITE" id="PS51194">
    <property type="entry name" value="HELICASE_CTER"/>
    <property type="match status" value="1"/>
</dbReference>
<dbReference type="GO" id="GO:0005524">
    <property type="term" value="F:ATP binding"/>
    <property type="evidence" value="ECO:0007669"/>
    <property type="project" value="InterPro"/>
</dbReference>
<keyword evidence="5" id="KW-1185">Reference proteome</keyword>
<dbReference type="RefSeq" id="WP_079687733.1">
    <property type="nucleotide sequence ID" value="NZ_FUZU01000002.1"/>
</dbReference>
<proteinExistence type="predicted"/>
<dbReference type="SUPFAM" id="SSF52540">
    <property type="entry name" value="P-loop containing nucleoside triphosphate hydrolases"/>
    <property type="match status" value="2"/>
</dbReference>
<dbReference type="CDD" id="cd18012">
    <property type="entry name" value="DEXQc_arch_SWI2_SNF2"/>
    <property type="match status" value="1"/>
</dbReference>
<dbReference type="Gene3D" id="3.40.50.10810">
    <property type="entry name" value="Tandem AAA-ATPase domain"/>
    <property type="match status" value="1"/>
</dbReference>
<dbReference type="STRING" id="688867.SAMN05660236_3185"/>
<dbReference type="Gene3D" id="3.40.50.300">
    <property type="entry name" value="P-loop containing nucleotide triphosphate hydrolases"/>
    <property type="match status" value="1"/>
</dbReference>
<sequence>MKVSSSQPFQIIYSLYQHEYLGFIFESYIVHLDDKGKLTYQHQNISSKNAREFSKGLDSRDFELIEIMDSMQQETIVKKFSAKFMKPEEFFAKIYDKNKGNEMIQEQIEDYLEKRRAKILEKVKGKQLFEMGNDGEPTWKKIEVLEKRASIQFHFMRTDDHTNYYPTLYFQDKKLELPNTSAYLICKNPAWMVLNGDLYGFEKYVDGKKLIPFFTKKFVVIPRNVEETYYNRFVAPLIASFDDVEANGFEINKTAYDPHPVLTLSELHTTQPSTAPSLFDSGPPPEDTSDEAGKIVFDLSFKYGKHRFRGDNIGPVSVTMEKQGDDGYVFHRVTRLTDEERNFLHTLQKLGLPMKGFRVAIPKSEAFSWLNENRVNLLNLGFEVSQPESRDKKYFVGKAVIEVEVKENIDWFDIHAKIKFGEYEIPFKELRKLIMRRKVEFKLPNGEIAIIPEAWLTKYADLFSLSETDGDNEKPVLRKHHLNLVKELEEGNLAKVHLSEKLRSLNSFSGIKDYPLPTGFKGELRPYQKAGFNWLRFLNEYKLGGCLADDMGLGKTVQTLTMLLAEKEAGSGTSLLVMPTSLIYNWEMEASKFTPGLRILNYTGTLRNKDISRFEKYDLILTSYGITRLDVELLQQFYFNYVILDESQVIKNPTSNISKAVRELKSRHKLVLTGTPIENTTLDLWSQMSFINPGILGPQTYFRNEYQNPIEKKNDESRSRKLHAVIKPFILRRHKSQVATELPEKVENIQYSTMTAEQEKRYEEIKSFYREKIFNLIETEGLGNSRFMILEGLTKLRQLANHPRMIEQGYQGDSGKYEDVTHMLENALSEGHKVLVFSQFVKHLELVRQHLKANKIDFAYLDGSSTDRKEQVERFNKDENLKVFLISIKAGGLGLNLTEADYVFILDPWWNPAVEAQAVDRAHRIGQKKKVFTYKFITRNTVEEKILMLQQRKLRLTTELITTEESFMKQLSKDDIMQMLV</sequence>
<organism evidence="4 5">
    <name type="scientific">Ohtaekwangia koreensis</name>
    <dbReference type="NCBI Taxonomy" id="688867"/>
    <lineage>
        <taxon>Bacteria</taxon>
        <taxon>Pseudomonadati</taxon>
        <taxon>Bacteroidota</taxon>
        <taxon>Cytophagia</taxon>
        <taxon>Cytophagales</taxon>
        <taxon>Fulvivirgaceae</taxon>
        <taxon>Ohtaekwangia</taxon>
    </lineage>
</organism>
<dbReference type="InterPro" id="IPR000330">
    <property type="entry name" value="SNF2_N"/>
</dbReference>
<keyword evidence="4" id="KW-0547">Nucleotide-binding</keyword>
<evidence type="ECO:0000313" key="4">
    <source>
        <dbReference type="EMBL" id="SKC75090.1"/>
    </source>
</evidence>
<protein>
    <submittedName>
        <fullName evidence="4">Superfamily II DNA or RNA helicase, SNF2 family</fullName>
    </submittedName>
</protein>
<dbReference type="SMART" id="SM00487">
    <property type="entry name" value="DEXDc"/>
    <property type="match status" value="1"/>
</dbReference>